<dbReference type="Gene3D" id="1.20.120.1780">
    <property type="entry name" value="UbiA prenyltransferase"/>
    <property type="match status" value="1"/>
</dbReference>
<feature type="transmembrane region" description="Helical" evidence="10">
    <location>
        <begin position="163"/>
        <end position="181"/>
    </location>
</feature>
<dbReference type="Pfam" id="PF01040">
    <property type="entry name" value="UbiA"/>
    <property type="match status" value="1"/>
</dbReference>
<dbReference type="GO" id="GO:0005743">
    <property type="term" value="C:mitochondrial inner membrane"/>
    <property type="evidence" value="ECO:0007669"/>
    <property type="project" value="UniProtKB-SubCell"/>
</dbReference>
<comment type="cofactor">
    <cofactor evidence="1 10">
        <name>Mg(2+)</name>
        <dbReference type="ChEBI" id="CHEBI:18420"/>
    </cofactor>
</comment>
<evidence type="ECO:0000256" key="3">
    <source>
        <dbReference type="ARBA" id="ARBA00005985"/>
    </source>
</evidence>
<dbReference type="InterPro" id="IPR000537">
    <property type="entry name" value="UbiA_prenyltransferase"/>
</dbReference>
<feature type="transmembrane region" description="Helical" evidence="10">
    <location>
        <begin position="188"/>
        <end position="208"/>
    </location>
</feature>
<evidence type="ECO:0000256" key="7">
    <source>
        <dbReference type="ARBA" id="ARBA00023136"/>
    </source>
</evidence>
<protein>
    <recommendedName>
        <fullName evidence="10">4-hydroxybenzoate polyprenyltransferase, mitochondrial</fullName>
        <shortName evidence="10">4-HB polyprenyltransferase</shortName>
        <ecNumber evidence="10">2.5.1.39</ecNumber>
    </recommendedName>
    <alternativeName>
        <fullName evidence="10">Para-hydroxybenzoate--polyprenyltransferase</fullName>
        <shortName evidence="10">PHB:PPT</shortName>
        <shortName evidence="10">PHB:polyprenyltransferase</shortName>
    </alternativeName>
</protein>
<feature type="transmembrane region" description="Helical" evidence="10">
    <location>
        <begin position="138"/>
        <end position="157"/>
    </location>
</feature>
<keyword evidence="10" id="KW-0999">Mitochondrion inner membrane</keyword>
<evidence type="ECO:0000256" key="5">
    <source>
        <dbReference type="ARBA" id="ARBA00022692"/>
    </source>
</evidence>
<comment type="caution">
    <text evidence="12">The sequence shown here is derived from an EMBL/GenBank/DDBJ whole genome shotgun (WGS) entry which is preliminary data.</text>
</comment>
<keyword evidence="4 10" id="KW-0808">Transferase</keyword>
<feature type="compositionally biased region" description="Polar residues" evidence="11">
    <location>
        <begin position="33"/>
        <end position="42"/>
    </location>
</feature>
<dbReference type="GO" id="GO:0006744">
    <property type="term" value="P:ubiquinone biosynthetic process"/>
    <property type="evidence" value="ECO:0007669"/>
    <property type="project" value="UniProtKB-UniRule"/>
</dbReference>
<evidence type="ECO:0000256" key="11">
    <source>
        <dbReference type="SAM" id="MobiDB-lite"/>
    </source>
</evidence>
<dbReference type="STRING" id="1097556.R4XGW4"/>
<keyword evidence="10" id="KW-0414">Isoprene biosynthesis</keyword>
<dbReference type="FunFam" id="1.10.357.140:FF:000003">
    <property type="entry name" value="4-hydroxybenzoate polyprenyltransferase, mitochondrial"/>
    <property type="match status" value="1"/>
</dbReference>
<dbReference type="AlphaFoldDB" id="R4XGW4"/>
<feature type="compositionally biased region" description="Basic and acidic residues" evidence="11">
    <location>
        <begin position="1"/>
        <end position="15"/>
    </location>
</feature>
<dbReference type="NCBIfam" id="TIGR01474">
    <property type="entry name" value="ubiA_proteo"/>
    <property type="match status" value="1"/>
</dbReference>
<dbReference type="PANTHER" id="PTHR11048:SF28">
    <property type="entry name" value="4-HYDROXYBENZOATE POLYPRENYLTRANSFERASE, MITOCHONDRIAL"/>
    <property type="match status" value="1"/>
</dbReference>
<evidence type="ECO:0000256" key="1">
    <source>
        <dbReference type="ARBA" id="ARBA00001946"/>
    </source>
</evidence>
<dbReference type="InterPro" id="IPR006370">
    <property type="entry name" value="HB_polyprenyltransferase-like"/>
</dbReference>
<gene>
    <name evidence="12" type="ORF">TAPDE_005496</name>
</gene>
<feature type="transmembrane region" description="Helical" evidence="10">
    <location>
        <begin position="61"/>
        <end position="84"/>
    </location>
</feature>
<dbReference type="EMBL" id="CAHR02000351">
    <property type="protein sequence ID" value="CCG84933.1"/>
    <property type="molecule type" value="Genomic_DNA"/>
</dbReference>
<dbReference type="InterPro" id="IPR039653">
    <property type="entry name" value="Prenyltransferase"/>
</dbReference>
<dbReference type="VEuPathDB" id="FungiDB:TAPDE_005496"/>
<comment type="similarity">
    <text evidence="3 10">Belongs to the UbiA prenyltransferase family.</text>
</comment>
<dbReference type="CDD" id="cd13959">
    <property type="entry name" value="PT_UbiA_COQ2"/>
    <property type="match status" value="1"/>
</dbReference>
<dbReference type="OrthoDB" id="18170at2759"/>
<evidence type="ECO:0000256" key="10">
    <source>
        <dbReference type="HAMAP-Rule" id="MF_03189"/>
    </source>
</evidence>
<dbReference type="PANTHER" id="PTHR11048">
    <property type="entry name" value="PRENYLTRANSFERASES"/>
    <property type="match status" value="1"/>
</dbReference>
<proteinExistence type="inferred from homology"/>
<sequence length="351" mass="37872">MPADRLRSSLKRSGERLYISTSRPNIPPAETHVTPSKDSNTPAPAPLQRSKLAAYLALTRFHAPVGSTLLFLPCAQSTLLAGVLTHADPPSTLKLLALFGTGAFVMRSAGCVINDLWDRNLDKKVSRTALRPIASGELSVIEGIVFLGGLLSLGLGVLTQLNVYSIILGASSMSLVIVYPLMKRVTYLPQLVLGLAFNWGALLGYPALVGTQDWSAVLPLYASGICWTMIYDTIYAHQDISDDRKVGIKSTALLFGDNTKPILSMLSVGQFGALAYIGSAFELGAGFWAGSAAALFYTARMVYLLDIKDIPGCGAWFRKSQYVGWLIAAGLGLEYSRELLGEQEQEPELVR</sequence>
<feature type="transmembrane region" description="Helical" evidence="10">
    <location>
        <begin position="273"/>
        <end position="298"/>
    </location>
</feature>
<evidence type="ECO:0000256" key="6">
    <source>
        <dbReference type="ARBA" id="ARBA00022989"/>
    </source>
</evidence>
<comment type="pathway">
    <text evidence="10">Cofactor biosynthesis; ubiquinone biosynthesis.</text>
</comment>
<comment type="function">
    <text evidence="9 10">Catalyzes the prenylation of para-hydroxybenzoate (PHB) with an all-trans polyprenyl group. Mediates the second step in the final reaction sequence of coenzyme Q (CoQ) biosynthesis, which is the condensation of the polyisoprenoid side chain with PHB, generating the first membrane-bound Q intermediate.</text>
</comment>
<keyword evidence="13" id="KW-1185">Reference proteome</keyword>
<comment type="subcellular location">
    <subcellularLocation>
        <location evidence="2 10">Mitochondrion inner membrane</location>
        <topology evidence="2 10">Multi-pass membrane protein</topology>
        <orientation evidence="2 10">Matrix side</orientation>
    </subcellularLocation>
</comment>
<dbReference type="Proteomes" id="UP000013776">
    <property type="component" value="Unassembled WGS sequence"/>
</dbReference>
<keyword evidence="10" id="KW-0831">Ubiquinone biosynthesis</keyword>
<keyword evidence="6 10" id="KW-1133">Transmembrane helix</keyword>
<dbReference type="eggNOG" id="KOG1381">
    <property type="taxonomic scope" value="Eukaryota"/>
</dbReference>
<accession>R4XGW4</accession>
<dbReference type="HAMAP" id="MF_01635">
    <property type="entry name" value="UbiA"/>
    <property type="match status" value="1"/>
</dbReference>
<dbReference type="EC" id="2.5.1.39" evidence="10"/>
<dbReference type="FunFam" id="1.20.120.1780:FF:000001">
    <property type="entry name" value="4-hydroxybenzoate octaprenyltransferase"/>
    <property type="match status" value="1"/>
</dbReference>
<evidence type="ECO:0000256" key="4">
    <source>
        <dbReference type="ARBA" id="ARBA00022679"/>
    </source>
</evidence>
<comment type="catalytic activity">
    <reaction evidence="8 10">
        <text>an all-trans-polyprenyl diphosphate + 4-hydroxybenzoate = a 4-hydroxy-3-(all-trans-polyprenyl)benzoate + diphosphate</text>
        <dbReference type="Rhea" id="RHEA:44504"/>
        <dbReference type="Rhea" id="RHEA-COMP:9514"/>
        <dbReference type="Rhea" id="RHEA-COMP:9564"/>
        <dbReference type="ChEBI" id="CHEBI:17879"/>
        <dbReference type="ChEBI" id="CHEBI:33019"/>
        <dbReference type="ChEBI" id="CHEBI:58914"/>
        <dbReference type="ChEBI" id="CHEBI:78396"/>
        <dbReference type="EC" id="2.5.1.39"/>
    </reaction>
</comment>
<reference evidence="12 13" key="1">
    <citation type="journal article" date="2013" name="MBio">
        <title>Genome sequencing of the plant pathogen Taphrina deformans, the causal agent of peach leaf curl.</title>
        <authorList>
            <person name="Cisse O.H."/>
            <person name="Almeida J.M.G.C.F."/>
            <person name="Fonseca A."/>
            <person name="Kumar A.A."/>
            <person name="Salojaervi J."/>
            <person name="Overmyer K."/>
            <person name="Hauser P.M."/>
            <person name="Pagni M."/>
        </authorList>
    </citation>
    <scope>NUCLEOTIDE SEQUENCE [LARGE SCALE GENOMIC DNA]</scope>
    <source>
        <strain evidence="13">PYCC 5710 / ATCC 11124 / CBS 356.35 / IMI 108563 / JCM 9778 / NBRC 8474</strain>
    </source>
</reference>
<keyword evidence="7 10" id="KW-0472">Membrane</keyword>
<keyword evidence="5 10" id="KW-0812">Transmembrane</keyword>
<dbReference type="Gene3D" id="1.10.357.140">
    <property type="entry name" value="UbiA prenyltransferase"/>
    <property type="match status" value="1"/>
</dbReference>
<dbReference type="GO" id="GO:0008299">
    <property type="term" value="P:isoprenoid biosynthetic process"/>
    <property type="evidence" value="ECO:0007669"/>
    <property type="project" value="UniProtKB-UniRule"/>
</dbReference>
<evidence type="ECO:0000256" key="9">
    <source>
        <dbReference type="ARBA" id="ARBA00058997"/>
    </source>
</evidence>
<evidence type="ECO:0000313" key="13">
    <source>
        <dbReference type="Proteomes" id="UP000013776"/>
    </source>
</evidence>
<evidence type="ECO:0000313" key="12">
    <source>
        <dbReference type="EMBL" id="CCG84933.1"/>
    </source>
</evidence>
<name>R4XGW4_TAPDE</name>
<feature type="region of interest" description="Disordered" evidence="11">
    <location>
        <begin position="1"/>
        <end position="44"/>
    </location>
</feature>
<evidence type="ECO:0000256" key="2">
    <source>
        <dbReference type="ARBA" id="ARBA00004292"/>
    </source>
</evidence>
<dbReference type="GO" id="GO:0008412">
    <property type="term" value="F:4-hydroxybenzoate polyprenyltransferase activity"/>
    <property type="evidence" value="ECO:0007669"/>
    <property type="project" value="UniProtKB-EC"/>
</dbReference>
<dbReference type="InterPro" id="IPR030470">
    <property type="entry name" value="UbiA_prenylTrfase_CS"/>
</dbReference>
<dbReference type="PROSITE" id="PS00943">
    <property type="entry name" value="UBIA"/>
    <property type="match status" value="1"/>
</dbReference>
<keyword evidence="10" id="KW-0496">Mitochondrion</keyword>
<dbReference type="InterPro" id="IPR044878">
    <property type="entry name" value="UbiA_sf"/>
</dbReference>
<feature type="transmembrane region" description="Helical" evidence="10">
    <location>
        <begin position="96"/>
        <end position="117"/>
    </location>
</feature>
<dbReference type="UniPathway" id="UPA00232"/>
<evidence type="ECO:0000256" key="8">
    <source>
        <dbReference type="ARBA" id="ARBA00052313"/>
    </source>
</evidence>
<organism evidence="12 13">
    <name type="scientific">Taphrina deformans (strain PYCC 5710 / ATCC 11124 / CBS 356.35 / IMI 108563 / JCM 9778 / NBRC 8474)</name>
    <name type="common">Peach leaf curl fungus</name>
    <name type="synonym">Lalaria deformans</name>
    <dbReference type="NCBI Taxonomy" id="1097556"/>
    <lineage>
        <taxon>Eukaryota</taxon>
        <taxon>Fungi</taxon>
        <taxon>Dikarya</taxon>
        <taxon>Ascomycota</taxon>
        <taxon>Taphrinomycotina</taxon>
        <taxon>Taphrinomycetes</taxon>
        <taxon>Taphrinales</taxon>
        <taxon>Taphrinaceae</taxon>
        <taxon>Taphrina</taxon>
    </lineage>
</organism>